<gene>
    <name evidence="1" type="ORF">LCGC14_0584840</name>
</gene>
<organism evidence="1">
    <name type="scientific">marine sediment metagenome</name>
    <dbReference type="NCBI Taxonomy" id="412755"/>
    <lineage>
        <taxon>unclassified sequences</taxon>
        <taxon>metagenomes</taxon>
        <taxon>ecological metagenomes</taxon>
    </lineage>
</organism>
<reference evidence="1" key="1">
    <citation type="journal article" date="2015" name="Nature">
        <title>Complex archaea that bridge the gap between prokaryotes and eukaryotes.</title>
        <authorList>
            <person name="Spang A."/>
            <person name="Saw J.H."/>
            <person name="Jorgensen S.L."/>
            <person name="Zaremba-Niedzwiedzka K."/>
            <person name="Martijn J."/>
            <person name="Lind A.E."/>
            <person name="van Eijk R."/>
            <person name="Schleper C."/>
            <person name="Guy L."/>
            <person name="Ettema T.J."/>
        </authorList>
    </citation>
    <scope>NUCLEOTIDE SEQUENCE</scope>
</reference>
<dbReference type="Pfam" id="PF11185">
    <property type="entry name" value="DUF2971"/>
    <property type="match status" value="1"/>
</dbReference>
<sequence length="248" mass="29012">MFPELIAKSAEIDEGTVLWKYLDLSKFISLLSKKSLWLARVDTFKDKHEGMFPLEMKQTLDKIYKEFEKEENTKDGPIQNTTDFQQHLIKNAYINCWHQNLDENMVMWEIYGKTENSVAIQTTVKDLAESVSKKDLKKYKYKVAFEPVIYKKLEDILGQLTYESPFFIKRPHFKFEKEVRLFVSTYSTINPTVNTPIGIEMHVNLKTIIKDIYVHPDASSWFFDVVQALVDKFELSIPVKKGLYGNTS</sequence>
<name>A0A0F9RF72_9ZZZZ</name>
<proteinExistence type="predicted"/>
<accession>A0A0F9RF72</accession>
<evidence type="ECO:0000313" key="1">
    <source>
        <dbReference type="EMBL" id="KKN55175.1"/>
    </source>
</evidence>
<comment type="caution">
    <text evidence="1">The sequence shown here is derived from an EMBL/GenBank/DDBJ whole genome shotgun (WGS) entry which is preliminary data.</text>
</comment>
<dbReference type="AlphaFoldDB" id="A0A0F9RF72"/>
<dbReference type="InterPro" id="IPR021352">
    <property type="entry name" value="DUF2971"/>
</dbReference>
<dbReference type="EMBL" id="LAZR01000897">
    <property type="protein sequence ID" value="KKN55175.1"/>
    <property type="molecule type" value="Genomic_DNA"/>
</dbReference>
<protein>
    <recommendedName>
        <fullName evidence="2">DUF2971 domain-containing protein</fullName>
    </recommendedName>
</protein>
<evidence type="ECO:0008006" key="2">
    <source>
        <dbReference type="Google" id="ProtNLM"/>
    </source>
</evidence>